<keyword evidence="7" id="KW-1185">Reference proteome</keyword>
<evidence type="ECO:0000256" key="3">
    <source>
        <dbReference type="ARBA" id="ARBA00022833"/>
    </source>
</evidence>
<dbReference type="SUPFAM" id="SSF144232">
    <property type="entry name" value="HIT/MYND zinc finger-like"/>
    <property type="match status" value="1"/>
</dbReference>
<evidence type="ECO:0000313" key="7">
    <source>
        <dbReference type="Proteomes" id="UP000281553"/>
    </source>
</evidence>
<sequence>MQLQDPEGLQEAEESPSITPKKIKIPEVCKVCTSVEAKYTCPRCALKTCSLECCLRHKKEAGCSGKRNLAAFVSRKDYDYFNFLSDYRLLEAVDRDNETREKQLSEVR</sequence>
<dbReference type="OrthoDB" id="272357at2759"/>
<dbReference type="AlphaFoldDB" id="A0A3P7NDP8"/>
<dbReference type="PANTHER" id="PTHR13483:SF3">
    <property type="entry name" value="BOX C_D SNORNA PROTEIN 1"/>
    <property type="match status" value="1"/>
</dbReference>
<dbReference type="GO" id="GO:0000492">
    <property type="term" value="P:box C/D snoRNP assembly"/>
    <property type="evidence" value="ECO:0007669"/>
    <property type="project" value="TreeGrafter"/>
</dbReference>
<gene>
    <name evidence="6" type="ORF">DILT_LOCUS16316</name>
</gene>
<dbReference type="Proteomes" id="UP000281553">
    <property type="component" value="Unassembled WGS sequence"/>
</dbReference>
<dbReference type="InterPro" id="IPR007529">
    <property type="entry name" value="Znf_HIT"/>
</dbReference>
<dbReference type="Pfam" id="PF04438">
    <property type="entry name" value="zf-HIT"/>
    <property type="match status" value="1"/>
</dbReference>
<dbReference type="GO" id="GO:0048254">
    <property type="term" value="P:snoRNA localization"/>
    <property type="evidence" value="ECO:0007669"/>
    <property type="project" value="TreeGrafter"/>
</dbReference>
<protein>
    <recommendedName>
        <fullName evidence="5">HIT-type domain-containing protein</fullName>
    </recommendedName>
</protein>
<dbReference type="GO" id="GO:0005634">
    <property type="term" value="C:nucleus"/>
    <property type="evidence" value="ECO:0007669"/>
    <property type="project" value="TreeGrafter"/>
</dbReference>
<keyword evidence="1" id="KW-0479">Metal-binding</keyword>
<dbReference type="InterPro" id="IPR051639">
    <property type="entry name" value="BCD1"/>
</dbReference>
<organism evidence="6 7">
    <name type="scientific">Dibothriocephalus latus</name>
    <name type="common">Fish tapeworm</name>
    <name type="synonym">Diphyllobothrium latum</name>
    <dbReference type="NCBI Taxonomy" id="60516"/>
    <lineage>
        <taxon>Eukaryota</taxon>
        <taxon>Metazoa</taxon>
        <taxon>Spiralia</taxon>
        <taxon>Lophotrochozoa</taxon>
        <taxon>Platyhelminthes</taxon>
        <taxon>Cestoda</taxon>
        <taxon>Eucestoda</taxon>
        <taxon>Diphyllobothriidea</taxon>
        <taxon>Diphyllobothriidae</taxon>
        <taxon>Dibothriocephalus</taxon>
    </lineage>
</organism>
<dbReference type="PANTHER" id="PTHR13483">
    <property type="entry name" value="BOX C_D SNORNA PROTEIN 1-RELATED"/>
    <property type="match status" value="1"/>
</dbReference>
<dbReference type="GO" id="GO:0070761">
    <property type="term" value="C:pre-snoRNP complex"/>
    <property type="evidence" value="ECO:0007669"/>
    <property type="project" value="TreeGrafter"/>
</dbReference>
<feature type="domain" description="HIT-type" evidence="5">
    <location>
        <begin position="29"/>
        <end position="63"/>
    </location>
</feature>
<reference evidence="6 7" key="1">
    <citation type="submission" date="2018-11" db="EMBL/GenBank/DDBJ databases">
        <authorList>
            <consortium name="Pathogen Informatics"/>
        </authorList>
    </citation>
    <scope>NUCLEOTIDE SEQUENCE [LARGE SCALE GENOMIC DNA]</scope>
</reference>
<evidence type="ECO:0000256" key="2">
    <source>
        <dbReference type="ARBA" id="ARBA00022771"/>
    </source>
</evidence>
<evidence type="ECO:0000256" key="4">
    <source>
        <dbReference type="PROSITE-ProRule" id="PRU00453"/>
    </source>
</evidence>
<evidence type="ECO:0000259" key="5">
    <source>
        <dbReference type="PROSITE" id="PS51083"/>
    </source>
</evidence>
<keyword evidence="3" id="KW-0862">Zinc</keyword>
<dbReference type="Gene3D" id="3.30.60.190">
    <property type="match status" value="1"/>
</dbReference>
<evidence type="ECO:0000256" key="1">
    <source>
        <dbReference type="ARBA" id="ARBA00022723"/>
    </source>
</evidence>
<dbReference type="EMBL" id="UYRU01084163">
    <property type="protein sequence ID" value="VDN33728.1"/>
    <property type="molecule type" value="Genomic_DNA"/>
</dbReference>
<keyword evidence="2 4" id="KW-0863">Zinc-finger</keyword>
<dbReference type="GO" id="GO:0000463">
    <property type="term" value="P:maturation of LSU-rRNA from tricistronic rRNA transcript (SSU-rRNA, 5.8S rRNA, LSU-rRNA)"/>
    <property type="evidence" value="ECO:0007669"/>
    <property type="project" value="TreeGrafter"/>
</dbReference>
<evidence type="ECO:0000313" key="6">
    <source>
        <dbReference type="EMBL" id="VDN33728.1"/>
    </source>
</evidence>
<dbReference type="CDD" id="cd23023">
    <property type="entry name" value="zf-HIT_BCD1"/>
    <property type="match status" value="1"/>
</dbReference>
<name>A0A3P7NDP8_DIBLA</name>
<accession>A0A3P7NDP8</accession>
<dbReference type="PROSITE" id="PS51083">
    <property type="entry name" value="ZF_HIT"/>
    <property type="match status" value="1"/>
</dbReference>
<dbReference type="GO" id="GO:0008270">
    <property type="term" value="F:zinc ion binding"/>
    <property type="evidence" value="ECO:0007669"/>
    <property type="project" value="UniProtKB-UniRule"/>
</dbReference>
<proteinExistence type="predicted"/>